<evidence type="ECO:0000313" key="3">
    <source>
        <dbReference type="Proteomes" id="UP001150924"/>
    </source>
</evidence>
<protein>
    <submittedName>
        <fullName evidence="2">Ig-like domain-containing protein</fullName>
    </submittedName>
</protein>
<dbReference type="EMBL" id="JAPNKE010000002">
    <property type="protein sequence ID" value="MCY1013394.1"/>
    <property type="molecule type" value="Genomic_DNA"/>
</dbReference>
<sequence length="575" mass="61106">MISTDKTILALAIPLALACNVEQAIQELIDEHGITWDTSAADSTGGIPTTDGGWSPTTSAAEAGGDGGSGPTSDASTSTGAQLDLPPALEFSVTPEDVQSAMFVDLAATCEDDVAVAEVRFSVDGVLLATVAAPPFEAKWPVKSTDEDGPRTVRAECEDTVGHVVFDEKVIGVTLPESGSEAWSVLMPSKNWSTEALDASAAPDGSWWVCGYDSDGAGEASMWVAHFGPDGAILFNELISRGPGFYGTCSGIEVFPDDPHRAALTGSWIKDGLSPLLWTGVVDETHESFVIAKNEDNYLGEVGNDVAVTVDHQVRITGYRLAGSNSILTYRAFTFSEGETHLAHFAADEYDSLAPGDLKLDAGEAIVALPDGSSLIAGRAVDPKLGLSRGIVALVGANHQIVKDPGNGWPFMMTLTQPESEGYGDITVTPDGLVAVAGWWSQFDQARRPRLVHFDLTDPANVDAYTQPALGDDFVGQSLARLSTGPVMVAATRSDPVEKDDIWIEQYTADGWNVNGEDEVWPKTFTGFFHGNDAPHAIRVNALDTFLVVGYETIQTVKDGQPVTIRQAWLRGFEG</sequence>
<dbReference type="RefSeq" id="WP_267777291.1">
    <property type="nucleotide sequence ID" value="NZ_JAPNKE010000002.1"/>
</dbReference>
<name>A0A9X3J409_9BACT</name>
<dbReference type="Pfam" id="PF17957">
    <property type="entry name" value="Big_7"/>
    <property type="match status" value="1"/>
</dbReference>
<keyword evidence="3" id="KW-1185">Reference proteome</keyword>
<feature type="compositionally biased region" description="Low complexity" evidence="1">
    <location>
        <begin position="71"/>
        <end position="81"/>
    </location>
</feature>
<gene>
    <name evidence="2" type="ORF">OV079_49285</name>
</gene>
<accession>A0A9X3J409</accession>
<comment type="caution">
    <text evidence="2">The sequence shown here is derived from an EMBL/GenBank/DDBJ whole genome shotgun (WGS) entry which is preliminary data.</text>
</comment>
<reference evidence="2" key="1">
    <citation type="submission" date="2022-11" db="EMBL/GenBank/DDBJ databases">
        <title>Minimal conservation of predation-associated metabolite biosynthetic gene clusters underscores biosynthetic potential of Myxococcota including descriptions for ten novel species: Archangium lansinium sp. nov., Myxococcus landrumus sp. nov., Nannocystis bai.</title>
        <authorList>
            <person name="Ahearne A."/>
            <person name="Stevens C."/>
            <person name="Phillips K."/>
        </authorList>
    </citation>
    <scope>NUCLEOTIDE SEQUENCE</scope>
    <source>
        <strain evidence="2">Na p29</strain>
    </source>
</reference>
<organism evidence="2 3">
    <name type="scientific">Nannocystis pusilla</name>
    <dbReference type="NCBI Taxonomy" id="889268"/>
    <lineage>
        <taxon>Bacteria</taxon>
        <taxon>Pseudomonadati</taxon>
        <taxon>Myxococcota</taxon>
        <taxon>Polyangia</taxon>
        <taxon>Nannocystales</taxon>
        <taxon>Nannocystaceae</taxon>
        <taxon>Nannocystis</taxon>
    </lineage>
</organism>
<dbReference type="Gene3D" id="2.60.40.10">
    <property type="entry name" value="Immunoglobulins"/>
    <property type="match status" value="1"/>
</dbReference>
<dbReference type="AlphaFoldDB" id="A0A9X3J409"/>
<evidence type="ECO:0000256" key="1">
    <source>
        <dbReference type="SAM" id="MobiDB-lite"/>
    </source>
</evidence>
<evidence type="ECO:0000313" key="2">
    <source>
        <dbReference type="EMBL" id="MCY1013394.1"/>
    </source>
</evidence>
<proteinExistence type="predicted"/>
<dbReference type="Proteomes" id="UP001150924">
    <property type="component" value="Unassembled WGS sequence"/>
</dbReference>
<feature type="region of interest" description="Disordered" evidence="1">
    <location>
        <begin position="37"/>
        <end position="82"/>
    </location>
</feature>
<dbReference type="InterPro" id="IPR013783">
    <property type="entry name" value="Ig-like_fold"/>
</dbReference>
<dbReference type="PROSITE" id="PS51257">
    <property type="entry name" value="PROKAR_LIPOPROTEIN"/>
    <property type="match status" value="1"/>
</dbReference>